<feature type="transmembrane region" description="Helical" evidence="1">
    <location>
        <begin position="56"/>
        <end position="78"/>
    </location>
</feature>
<keyword evidence="1" id="KW-0812">Transmembrane</keyword>
<proteinExistence type="predicted"/>
<sequence length="265" mass="27413">MTQAVGAPARVSLRRPLVPVGRLFAFGLEVLRAMFQRPFQWRELSDQAWFVTRVSLLPAMAITIPFGAVLSLQIGSLFRQLGATSFTGAAAVTGIVQQAAPVATVVIVAGAAGTAVAADLGSRKIREELDALEVLGISPLQRLVVPRVIAMAVVAVLLNGVATAVGTGGAYAFNVMVQGGSPGAYVHAFTALAQLPDLWVGELKALVFGLIAGIVAAYQGINAKGGPQGVGDGVNQSVVVSFVLLFVANLLITAVYFQIVPPKGL</sequence>
<evidence type="ECO:0000313" key="2">
    <source>
        <dbReference type="EMBL" id="MDR7362561.1"/>
    </source>
</evidence>
<dbReference type="PANTHER" id="PTHR30188:SF4">
    <property type="entry name" value="PROTEIN TRIGALACTOSYLDIACYLGLYCEROL 1, CHLOROPLASTIC"/>
    <property type="match status" value="1"/>
</dbReference>
<gene>
    <name evidence="2" type="ORF">J2S63_002114</name>
</gene>
<dbReference type="RefSeq" id="WP_310301867.1">
    <property type="nucleotide sequence ID" value="NZ_BAAAPS010000008.1"/>
</dbReference>
<evidence type="ECO:0000256" key="1">
    <source>
        <dbReference type="SAM" id="Phobius"/>
    </source>
</evidence>
<evidence type="ECO:0000313" key="3">
    <source>
        <dbReference type="Proteomes" id="UP001183648"/>
    </source>
</evidence>
<comment type="caution">
    <text evidence="2">The sequence shown here is derived from an EMBL/GenBank/DDBJ whole genome shotgun (WGS) entry which is preliminary data.</text>
</comment>
<keyword evidence="1" id="KW-0472">Membrane</keyword>
<feature type="transmembrane region" description="Helical" evidence="1">
    <location>
        <begin position="198"/>
        <end position="218"/>
    </location>
</feature>
<dbReference type="Pfam" id="PF02405">
    <property type="entry name" value="MlaE"/>
    <property type="match status" value="1"/>
</dbReference>
<dbReference type="EMBL" id="JAVDYG010000001">
    <property type="protein sequence ID" value="MDR7362561.1"/>
    <property type="molecule type" value="Genomic_DNA"/>
</dbReference>
<organism evidence="2 3">
    <name type="scientific">Nocardioides marmoribigeumensis</name>
    <dbReference type="NCBI Taxonomy" id="433649"/>
    <lineage>
        <taxon>Bacteria</taxon>
        <taxon>Bacillati</taxon>
        <taxon>Actinomycetota</taxon>
        <taxon>Actinomycetes</taxon>
        <taxon>Propionibacteriales</taxon>
        <taxon>Nocardioidaceae</taxon>
        <taxon>Nocardioides</taxon>
    </lineage>
</organism>
<dbReference type="Proteomes" id="UP001183648">
    <property type="component" value="Unassembled WGS sequence"/>
</dbReference>
<keyword evidence="3" id="KW-1185">Reference proteome</keyword>
<dbReference type="InterPro" id="IPR030802">
    <property type="entry name" value="Permease_MalE"/>
</dbReference>
<name>A0ABU2BWA6_9ACTN</name>
<protein>
    <submittedName>
        <fullName evidence="2">Phospholipid/cholesterol/gamma-HCH transport system permease protein</fullName>
    </submittedName>
</protein>
<feature type="transmembrane region" description="Helical" evidence="1">
    <location>
        <begin position="148"/>
        <end position="173"/>
    </location>
</feature>
<keyword evidence="1" id="KW-1133">Transmembrane helix</keyword>
<reference evidence="2 3" key="1">
    <citation type="submission" date="2023-07" db="EMBL/GenBank/DDBJ databases">
        <title>Sequencing the genomes of 1000 actinobacteria strains.</title>
        <authorList>
            <person name="Klenk H.-P."/>
        </authorList>
    </citation>
    <scope>NUCLEOTIDE SEQUENCE [LARGE SCALE GENOMIC DNA]</scope>
    <source>
        <strain evidence="2 3">DSM 19426</strain>
    </source>
</reference>
<feature type="transmembrane region" description="Helical" evidence="1">
    <location>
        <begin position="238"/>
        <end position="259"/>
    </location>
</feature>
<accession>A0ABU2BWA6</accession>
<dbReference type="PANTHER" id="PTHR30188">
    <property type="entry name" value="ABC TRANSPORTER PERMEASE PROTEIN-RELATED"/>
    <property type="match status" value="1"/>
</dbReference>
<feature type="transmembrane region" description="Helical" evidence="1">
    <location>
        <begin position="98"/>
        <end position="118"/>
    </location>
</feature>